<dbReference type="InterPro" id="IPR050769">
    <property type="entry name" value="NAT_camello-type"/>
</dbReference>
<evidence type="ECO:0000256" key="1">
    <source>
        <dbReference type="ARBA" id="ARBA00022679"/>
    </source>
</evidence>
<organism evidence="4 5">
    <name type="scientific">Streptomyces noursei</name>
    <name type="common">Streptomyces albulus</name>
    <dbReference type="NCBI Taxonomy" id="1971"/>
    <lineage>
        <taxon>Bacteria</taxon>
        <taxon>Bacillati</taxon>
        <taxon>Actinomycetota</taxon>
        <taxon>Actinomycetes</taxon>
        <taxon>Kitasatosporales</taxon>
        <taxon>Streptomycetaceae</taxon>
        <taxon>Streptomyces</taxon>
    </lineage>
</organism>
<dbReference type="InterPro" id="IPR000182">
    <property type="entry name" value="GNAT_dom"/>
</dbReference>
<accession>A0A401RAE9</accession>
<dbReference type="EMBL" id="BHXC01000007">
    <property type="protein sequence ID" value="GCB94602.1"/>
    <property type="molecule type" value="Genomic_DNA"/>
</dbReference>
<proteinExistence type="predicted"/>
<evidence type="ECO:0000259" key="3">
    <source>
        <dbReference type="PROSITE" id="PS51186"/>
    </source>
</evidence>
<dbReference type="CDD" id="cd04301">
    <property type="entry name" value="NAT_SF"/>
    <property type="match status" value="1"/>
</dbReference>
<dbReference type="AlphaFoldDB" id="A0A401RAE9"/>
<dbReference type="Proteomes" id="UP000288351">
    <property type="component" value="Unassembled WGS sequence"/>
</dbReference>
<gene>
    <name evidence="4" type="ORF">SALB_07402</name>
</gene>
<dbReference type="PANTHER" id="PTHR13947">
    <property type="entry name" value="GNAT FAMILY N-ACETYLTRANSFERASE"/>
    <property type="match status" value="1"/>
</dbReference>
<dbReference type="PANTHER" id="PTHR13947:SF37">
    <property type="entry name" value="LD18367P"/>
    <property type="match status" value="1"/>
</dbReference>
<feature type="region of interest" description="Disordered" evidence="2">
    <location>
        <begin position="102"/>
        <end position="127"/>
    </location>
</feature>
<dbReference type="InterPro" id="IPR016181">
    <property type="entry name" value="Acyl_CoA_acyltransferase"/>
</dbReference>
<reference evidence="4 5" key="1">
    <citation type="journal article" date="2019" name="Microbiol. Resour. Announc.">
        <title>Draft Genome Sequence of the Most Traditional epsilon-Poly-l-Lysine Producer, Streptomyces albulus NBRC14147.</title>
        <authorList>
            <person name="Yamanaka K."/>
            <person name="Hamano Y."/>
        </authorList>
    </citation>
    <scope>NUCLEOTIDE SEQUENCE [LARGE SCALE GENOMIC DNA]</scope>
    <source>
        <strain evidence="4 5">NBRC 14147</strain>
    </source>
</reference>
<protein>
    <submittedName>
        <fullName evidence="4">N-acetyltransferase</fullName>
    </submittedName>
</protein>
<dbReference type="GO" id="GO:0008080">
    <property type="term" value="F:N-acetyltransferase activity"/>
    <property type="evidence" value="ECO:0007669"/>
    <property type="project" value="InterPro"/>
</dbReference>
<dbReference type="Pfam" id="PF00583">
    <property type="entry name" value="Acetyltransf_1"/>
    <property type="match status" value="1"/>
</dbReference>
<keyword evidence="1 4" id="KW-0808">Transferase</keyword>
<evidence type="ECO:0000256" key="2">
    <source>
        <dbReference type="SAM" id="MobiDB-lite"/>
    </source>
</evidence>
<name>A0A401RAE9_STRNR</name>
<comment type="caution">
    <text evidence="4">The sequence shown here is derived from an EMBL/GenBank/DDBJ whole genome shotgun (WGS) entry which is preliminary data.</text>
</comment>
<sequence length="215" mass="23269">MARVEVRGTDGAGGGRAEQPLSEVCVREMAEADIDAVSAVRVRGWQAAYPGLMPQAYLDAMDVAQDAARRREWFARRRPEVWELVAERAGRVVGWSAAGPARDADLTRDGGNPTGDELAPDEGELPAGRRPSAELLALYVAPELLGTGVGRALLDAGTLRARSLGYGALYLWVVRGNARAQRFYERAGFVPDGAEEASDVGGRRVPELRYRRPLP</sequence>
<dbReference type="PROSITE" id="PS51186">
    <property type="entry name" value="GNAT"/>
    <property type="match status" value="1"/>
</dbReference>
<dbReference type="Gene3D" id="3.40.630.30">
    <property type="match status" value="1"/>
</dbReference>
<evidence type="ECO:0000313" key="5">
    <source>
        <dbReference type="Proteomes" id="UP000288351"/>
    </source>
</evidence>
<dbReference type="SUPFAM" id="SSF55729">
    <property type="entry name" value="Acyl-CoA N-acyltransferases (Nat)"/>
    <property type="match status" value="1"/>
</dbReference>
<feature type="domain" description="N-acetyltransferase" evidence="3">
    <location>
        <begin position="24"/>
        <end position="215"/>
    </location>
</feature>
<evidence type="ECO:0000313" key="4">
    <source>
        <dbReference type="EMBL" id="GCB94602.1"/>
    </source>
</evidence>